<reference evidence="1" key="1">
    <citation type="submission" date="2020-02" db="EMBL/GenBank/DDBJ databases">
        <authorList>
            <person name="Meier V. D."/>
        </authorList>
    </citation>
    <scope>NUCLEOTIDE SEQUENCE</scope>
    <source>
        <strain evidence="1">AVDCRST_MAG96</strain>
    </source>
</reference>
<accession>A0A6J4TGX0</accession>
<sequence length="106" mass="12552">MNNFSDIKKAYLRHTKREGKSIEQLFEVYIRIGIFKKSMKIEVAKKLIRVGQMVNISWMTDAEINFKGSEKRKLNHYLELCCSIIEPYLTPSALQQYEKFFQQIGK</sequence>
<dbReference type="AlphaFoldDB" id="A0A6J4TGX0"/>
<protein>
    <submittedName>
        <fullName evidence="1">Uncharacterized protein</fullName>
    </submittedName>
</protein>
<gene>
    <name evidence="1" type="ORF">AVDCRST_MAG96-2990</name>
</gene>
<dbReference type="EMBL" id="CADCVN010001172">
    <property type="protein sequence ID" value="CAA9522231.1"/>
    <property type="molecule type" value="Genomic_DNA"/>
</dbReference>
<name>A0A6J4TGX0_9BACT</name>
<dbReference type="Gene3D" id="1.10.357.10">
    <property type="entry name" value="Tetracycline Repressor, domain 2"/>
    <property type="match status" value="1"/>
</dbReference>
<evidence type="ECO:0000313" key="1">
    <source>
        <dbReference type="EMBL" id="CAA9522231.1"/>
    </source>
</evidence>
<organism evidence="1">
    <name type="scientific">uncultured Segetibacter sp</name>
    <dbReference type="NCBI Taxonomy" id="481133"/>
    <lineage>
        <taxon>Bacteria</taxon>
        <taxon>Pseudomonadati</taxon>
        <taxon>Bacteroidota</taxon>
        <taxon>Chitinophagia</taxon>
        <taxon>Chitinophagales</taxon>
        <taxon>Chitinophagaceae</taxon>
        <taxon>Segetibacter</taxon>
        <taxon>environmental samples</taxon>
    </lineage>
</organism>
<dbReference type="InterPro" id="IPR025722">
    <property type="entry name" value="TetR"/>
</dbReference>
<proteinExistence type="predicted"/>
<dbReference type="Pfam" id="PF13972">
    <property type="entry name" value="TetR"/>
    <property type="match status" value="1"/>
</dbReference>